<protein>
    <submittedName>
        <fullName evidence="1">Avirulence (Avh) protein</fullName>
    </submittedName>
</protein>
<organism evidence="1 2">
    <name type="scientific">Phytophthora megakarya</name>
    <dbReference type="NCBI Taxonomy" id="4795"/>
    <lineage>
        <taxon>Eukaryota</taxon>
        <taxon>Sar</taxon>
        <taxon>Stramenopiles</taxon>
        <taxon>Oomycota</taxon>
        <taxon>Peronosporomycetes</taxon>
        <taxon>Peronosporales</taxon>
        <taxon>Peronosporaceae</taxon>
        <taxon>Phytophthora</taxon>
    </lineage>
</organism>
<evidence type="ECO:0000313" key="2">
    <source>
        <dbReference type="Proteomes" id="UP000198211"/>
    </source>
</evidence>
<gene>
    <name evidence="1" type="ORF">PHMEG_0007300</name>
</gene>
<dbReference type="AlphaFoldDB" id="A0A225WLN4"/>
<accession>A0A225WLN4</accession>
<dbReference type="OrthoDB" id="128648at2759"/>
<sequence length="456" mass="50907">MGFFRFTVLVAFVIYIGCIVTTTSTASKVIEPTYVQRYIENDHVVHKRSLRIDESTEKHDEDRANAISFASKVKESTTLKLWLLSRKSGVDVLNTLKLGDNLANSLQSTKLDILWKYVDKFNKGKIPSKKISVVGTLMEKYGDDAVMKAIMKAKTVENTANSASKLETDLVMNYAAIFKAKKFPQKSMVDTLKKGFGGEENLLRILAKAKKEHVTSAKATDLETAVLNKMVADTIVVNMWEIKVLNSQYWAKLEHVVSNTGVKYNNNDVSLLGALVAKYGERTVAKGLVEAKEVANTKDIATILQSQQLHAWLKDGKSVDDIFSLLKLDQYEYVGVITSRGLDTLEGYITLFNRVNSAHESFIGKLSARFGGENKFALYVHAGVGDRLAGPKAKALQTKLFQKWQNDGLDSVNIVRKIFKVRRKSTPDETITSIAKDYKIFLEKTRVTTAVTPTRS</sequence>
<keyword evidence="2" id="KW-1185">Reference proteome</keyword>
<evidence type="ECO:0000313" key="1">
    <source>
        <dbReference type="EMBL" id="OWZ18585.1"/>
    </source>
</evidence>
<proteinExistence type="predicted"/>
<comment type="caution">
    <text evidence="1">The sequence shown here is derived from an EMBL/GenBank/DDBJ whole genome shotgun (WGS) entry which is preliminary data.</text>
</comment>
<dbReference type="EMBL" id="NBNE01000567">
    <property type="protein sequence ID" value="OWZ18585.1"/>
    <property type="molecule type" value="Genomic_DNA"/>
</dbReference>
<dbReference type="Proteomes" id="UP000198211">
    <property type="component" value="Unassembled WGS sequence"/>
</dbReference>
<name>A0A225WLN4_9STRA</name>
<reference evidence="2" key="1">
    <citation type="submission" date="2017-03" db="EMBL/GenBank/DDBJ databases">
        <title>Phytopthora megakarya and P. palmivora, two closely related causual agents of cacao black pod achieved similar genome size and gene model numbers by different mechanisms.</title>
        <authorList>
            <person name="Ali S."/>
            <person name="Shao J."/>
            <person name="Larry D.J."/>
            <person name="Kronmiller B."/>
            <person name="Shen D."/>
            <person name="Strem M.D."/>
            <person name="Melnick R.L."/>
            <person name="Guiltinan M.J."/>
            <person name="Tyler B.M."/>
            <person name="Meinhardt L.W."/>
            <person name="Bailey B.A."/>
        </authorList>
    </citation>
    <scope>NUCLEOTIDE SEQUENCE [LARGE SCALE GENOMIC DNA]</scope>
    <source>
        <strain evidence="2">zdho120</strain>
    </source>
</reference>
<dbReference type="STRING" id="4795.A0A225WLN4"/>